<evidence type="ECO:0000313" key="3">
    <source>
        <dbReference type="Proteomes" id="UP000594003"/>
    </source>
</evidence>
<organism evidence="2 3">
    <name type="scientific">uncultured phage cr8_1</name>
    <dbReference type="NCBI Taxonomy" id="2772068"/>
    <lineage>
        <taxon>Viruses</taxon>
        <taxon>Duplodnaviria</taxon>
        <taxon>Heunggongvirae</taxon>
        <taxon>Uroviricota</taxon>
        <taxon>Caudoviricetes</taxon>
        <taxon>Crassvirales</taxon>
        <taxon>Intestiviridae</taxon>
        <taxon>Obtuvirinae</taxon>
        <taxon>Fohxhuevirus</taxon>
        <taxon>Fohxhuevirus gastrointestinalis</taxon>
    </lineage>
</organism>
<dbReference type="GeneID" id="65129326"/>
<name>A0A7M1RWN6_9CAUD</name>
<proteinExistence type="predicted"/>
<feature type="compositionally biased region" description="Polar residues" evidence="1">
    <location>
        <begin position="1070"/>
        <end position="1104"/>
    </location>
</feature>
<sequence>MDFEEIKNMATNGVSYINPSPSRSKKHPSPKILNSLDPIKIAELSTGFADREINEGLTSGKVLTNQADKADQLRHYGVTPNASIVDVDKVLAESQSNLSKLGSAVSQAVVSEIGLGTVRGAADLFDIIGNVVTGNAANNDYTNPVSEKIQEWQDYFNTEVAPIYADPNLDITNGGLTNFGWWASNMPSIMSSVTLLLPSTAATKGLQWLAKASAASKLGTATRNGIKALVGIDRALGKEGRTLNKFQQGVKTLVDAPINGLGARTGRFVETGLNATLSRTMENYQEAQGVYSDVFNTAANTLNNMTPQEFTEFVDRNQDIYDEAGGDNASKEDIARVIAKKSANQDFLTNYVNIGSDILQLYGLRNMWKGLKNGVSSSTLTSAARNARRTLGKTPEEIAEMEAKQSFLKKAGQKIIDKALDEKTVIAGELSEGLEEAVNYISQMEGTHLGNVYLGLENDSAFDDRLQKYMRSGGLWDSAFWGVMGGVVFHHLGSGFGRISQTLKDRADSKTDERTGEGKPKSIFSLSETSEIKARKANIESWNNSIENYWNQMSQIEDGNNPFSVSSEDKTFNNDLDKEAAAQRAYDELLTGMTLNAAHNGNLNMLRSYMASDEVRRAMVDKGVTDEANSKVDQQKALDKMDEVTASYEAELKKLVNLSEAVRVTKHTDDILPIEFLQSIATNNVVNKQYNDKINTQIDELDKQIGIAFDNEDIKNILGQDYTPEQYQIAASTALLTNELRTLQAERSRLLSDKKKMNNISTKVAVDNINKLMNKYQDMIDTNSLRYALHEALQSAYNDEGKVQSFTNQASTTLANILSGKTNSGLWLTDDDIVEELKNFAEKFSVSPRIAEFENPTDIVNQVREHGTYLRMINQKLQATDKIGVNGTDGTLSALLVNKTALELRRAYNESKMVNNADELATEISFMNNTMNEGRKKAIDSAYETITKLSDKYGNDKFAARIGYAIGAYYQRSKDYIDFILDFMNEDDKSALNDALDVLNLTKGKNYRLGEQIQGFLSLRQDIFDSQEREESHNVNNPDDSNNGAEPESTTTPPPSTQTTSNPASQATQPQQSINQSASTPQSLTAQGNTPTGNSQSQSGQPNARNEVGERVTEFLNSHSSIKPTNIKVDKNGNISSGELTIDNNARTEDIFAFMGNADLFENPKLADIPSATVERNPSFVYDDNSNPIIIQKGKIEIQLITGQSNSSISFTGGSSSSNASTSTQDNTSTNQQTTQQQAQPATQPQVVDRAELTANFMGKLRTSGKEIKAGNLTAEEFIKSLQDEGIVLGVSQEDIDGAITSVKAVMNNLLGTTFASSVGEVMLASAVEEYKPSLSFGNEYKDAANNMLKNYASEVKLRQHNGKYYGNLEDLLRYINEHSPSKNTADFIYNSLKEYLKTEEGKKQFVMLDADSVDDAEFMTNVRKTAGERRAEAIKAGTLKRVNIRGLSEVVPPDRIDASLAELDKIKEGDKLTVKKANKLATNTDVLLVQHNGVTVGWMGIPTFDVSTGRYIQVNDCIKYTVGRSAEYDGAVKDWILSIADPKDEDSRKLNDLLYKIAFDKKYDGSFVEKFKNNPRVQEAVKNDFIVINKDKGFTYAKALDGMVKLWRYNPNVSSFNPIPESIKLFFDNLRTSYQTSLALINNNQELTVSKISKGELLRLAPHGTPGEAFRFAQPASIAISSKTDARIALARNLSQIEISGKQTNDNLGFKMNQTLIAIDNGNGTIDYTNAYPVNWGVTNYEKDGKLVNMPHSKVLADLTNAIEGQIIDRLTNLQKGDSLANWNEFRSFLDTLLDYNNNSTLFKTSGVFHRNNGLTYINAGTKAVALYACDTKHTGAPTQLVFMEHGKKVSSYSLLDNGAEAGKALVQFLKENATVNFAHELLSSDNNTSIPLKGFVSRNADGKLVINIPEYNGKNGFNHVEESYNDFMIKNDLLRVDLAQVDGSNYSRFSSNMKANSVLEFTVGDEVKQEEEKPLEPPRKENVTTDTTDRVKSIIESDSKTKGLDIAKAILTEEAVNLLNNAGKLTSILPENVIFANDRIEKFRASEKNNNINAMYEKGDIVVGDDFFKETSGRQVRILIHEGLHKRLHDYGPSQHRKFLNNMTEIYDDFSKAIDEDLKDIADGNIKSVRERRNFEDTLTDEAITDWLKYIDSFKFKEYVDRGQLDRAKEEFIVESLTNVEFIDYLNKVKVDDVGDKSRHRTAWQMIMDFINKLFRLDIAEGSLREKEYNAFAKALSIDKNADTNVQTETEPTTEETQDEQVEDEVVEDETPTPGIDKEIHNGVDLDDVYDDDDDVNLSSRSEYPSLYSTIESLPMEQHSQFATLLASGDISITCK</sequence>
<feature type="region of interest" description="Disordered" evidence="1">
    <location>
        <begin position="1209"/>
        <end position="1247"/>
    </location>
</feature>
<feature type="compositionally biased region" description="Acidic residues" evidence="1">
    <location>
        <begin position="2287"/>
        <end position="2298"/>
    </location>
</feature>
<dbReference type="RefSeq" id="YP_010111001.1">
    <property type="nucleotide sequence ID" value="NC_055877.1"/>
</dbReference>
<evidence type="ECO:0000256" key="1">
    <source>
        <dbReference type="SAM" id="MobiDB-lite"/>
    </source>
</evidence>
<feature type="region of interest" description="Disordered" evidence="1">
    <location>
        <begin position="2245"/>
        <end position="2300"/>
    </location>
</feature>
<accession>A0A7M1RWN6</accession>
<keyword evidence="3" id="KW-1185">Reference proteome</keyword>
<feature type="compositionally biased region" description="Low complexity" evidence="1">
    <location>
        <begin position="1045"/>
        <end position="1069"/>
    </location>
</feature>
<evidence type="ECO:0000313" key="2">
    <source>
        <dbReference type="EMBL" id="QOR58843.1"/>
    </source>
</evidence>
<reference evidence="2 3" key="1">
    <citation type="submission" date="2020-07" db="EMBL/GenBank/DDBJ databases">
        <title>Taxonomic proposal: Crassvirales, a new order of highly abundant and diverse bacterial viruses.</title>
        <authorList>
            <person name="Shkoporov A.N."/>
            <person name="Stockdale S.R."/>
            <person name="Guerin E."/>
            <person name="Ross R.P."/>
            <person name="Hill C."/>
        </authorList>
    </citation>
    <scope>NUCLEOTIDE SEQUENCE [LARGE SCALE GENOMIC DNA]</scope>
</reference>
<feature type="compositionally biased region" description="Polar residues" evidence="1">
    <location>
        <begin position="1034"/>
        <end position="1044"/>
    </location>
</feature>
<dbReference type="KEGG" id="vg:65129326"/>
<feature type="region of interest" description="Disordered" evidence="1">
    <location>
        <begin position="1968"/>
        <end position="1990"/>
    </location>
</feature>
<feature type="compositionally biased region" description="Acidic residues" evidence="1">
    <location>
        <begin position="2254"/>
        <end position="2273"/>
    </location>
</feature>
<feature type="compositionally biased region" description="Low complexity" evidence="1">
    <location>
        <begin position="1209"/>
        <end position="1246"/>
    </location>
</feature>
<protein>
    <submittedName>
        <fullName evidence="2">Uncharacterized protein</fullName>
    </submittedName>
</protein>
<dbReference type="EMBL" id="MT774384">
    <property type="protein sequence ID" value="QOR58843.1"/>
    <property type="molecule type" value="Genomic_DNA"/>
</dbReference>
<feature type="region of interest" description="Disordered" evidence="1">
    <location>
        <begin position="1027"/>
        <end position="1107"/>
    </location>
</feature>
<dbReference type="Proteomes" id="UP000594003">
    <property type="component" value="Segment"/>
</dbReference>